<dbReference type="InterPro" id="IPR013022">
    <property type="entry name" value="Xyl_isomerase-like_TIM-brl"/>
</dbReference>
<gene>
    <name evidence="2" type="ORF">SAMN05421543_12241</name>
</gene>
<evidence type="ECO:0000259" key="1">
    <source>
        <dbReference type="Pfam" id="PF01261"/>
    </source>
</evidence>
<dbReference type="OrthoDB" id="9782626at2"/>
<dbReference type="SUPFAM" id="SSF51658">
    <property type="entry name" value="Xylose isomerase-like"/>
    <property type="match status" value="1"/>
</dbReference>
<proteinExistence type="predicted"/>
<dbReference type="GO" id="GO:0016853">
    <property type="term" value="F:isomerase activity"/>
    <property type="evidence" value="ECO:0007669"/>
    <property type="project" value="UniProtKB-KW"/>
</dbReference>
<keyword evidence="3" id="KW-1185">Reference proteome</keyword>
<name>A0A1I7L0M6_9BACL</name>
<dbReference type="STRING" id="392015.SAMN05421543_12241"/>
<dbReference type="Gene3D" id="3.20.20.150">
    <property type="entry name" value="Divalent-metal-dependent TIM barrel enzymes"/>
    <property type="match status" value="1"/>
</dbReference>
<accession>A0A1I7L0M6</accession>
<protein>
    <submittedName>
        <fullName evidence="2">Sugar phosphate isomerase/epimerase</fullName>
    </submittedName>
</protein>
<organism evidence="2 3">
    <name type="scientific">Alicyclobacillus macrosporangiidus</name>
    <dbReference type="NCBI Taxonomy" id="392015"/>
    <lineage>
        <taxon>Bacteria</taxon>
        <taxon>Bacillati</taxon>
        <taxon>Bacillota</taxon>
        <taxon>Bacilli</taxon>
        <taxon>Bacillales</taxon>
        <taxon>Alicyclobacillaceae</taxon>
        <taxon>Alicyclobacillus</taxon>
    </lineage>
</organism>
<dbReference type="Pfam" id="PF01261">
    <property type="entry name" value="AP_endonuc_2"/>
    <property type="match status" value="1"/>
</dbReference>
<keyword evidence="2" id="KW-0413">Isomerase</keyword>
<dbReference type="PANTHER" id="PTHR12110">
    <property type="entry name" value="HYDROXYPYRUVATE ISOMERASE"/>
    <property type="match status" value="1"/>
</dbReference>
<dbReference type="EMBL" id="FPBV01000022">
    <property type="protein sequence ID" value="SFV03247.1"/>
    <property type="molecule type" value="Genomic_DNA"/>
</dbReference>
<reference evidence="3" key="1">
    <citation type="submission" date="2016-10" db="EMBL/GenBank/DDBJ databases">
        <authorList>
            <person name="Varghese N."/>
        </authorList>
    </citation>
    <scope>NUCLEOTIDE SEQUENCE [LARGE SCALE GENOMIC DNA]</scope>
    <source>
        <strain evidence="3">DSM 17980</strain>
    </source>
</reference>
<feature type="domain" description="Xylose isomerase-like TIM barrel" evidence="1">
    <location>
        <begin position="25"/>
        <end position="253"/>
    </location>
</feature>
<dbReference type="InterPro" id="IPR050312">
    <property type="entry name" value="IolE/XylAMocC-like"/>
</dbReference>
<dbReference type="PANTHER" id="PTHR12110:SF52">
    <property type="entry name" value="XYLOSE ISOMERASE"/>
    <property type="match status" value="1"/>
</dbReference>
<dbReference type="AlphaFoldDB" id="A0A1I7L0M6"/>
<dbReference type="Proteomes" id="UP000183508">
    <property type="component" value="Unassembled WGS sequence"/>
</dbReference>
<evidence type="ECO:0000313" key="3">
    <source>
        <dbReference type="Proteomes" id="UP000183508"/>
    </source>
</evidence>
<evidence type="ECO:0000313" key="2">
    <source>
        <dbReference type="EMBL" id="SFV03247.1"/>
    </source>
</evidence>
<dbReference type="RefSeq" id="WP_074955440.1">
    <property type="nucleotide sequence ID" value="NZ_FPBV01000022.1"/>
</dbReference>
<dbReference type="eggNOG" id="COG1082">
    <property type="taxonomic scope" value="Bacteria"/>
</dbReference>
<dbReference type="InterPro" id="IPR036237">
    <property type="entry name" value="Xyl_isomerase-like_sf"/>
</dbReference>
<sequence length="269" mass="29687">MDLRFLSLNQMTTERWSVREAAEGCARAGIGWIGLWRHKVAEAGLREAARAVRDAGLRVSSLCRGGMFPAASAAERQQRIDDNRRAIEEAAELGTDVLVLVCGPLDGCTLEDARRMVEEGIAVLVPDAHDHGVRLGIEPLHPMFAADRSVISTLGQANDLVERIGSKQVGVVIDVYHVWWDPHLYREIERAAGHIVGFHVNDWLAPVKDALMSRGMMGDGCIELARIRQAVEAAGYSGPVEVEIFNQTIWETPGDEVLAQMKDRFSRLV</sequence>